<reference evidence="1 2" key="1">
    <citation type="submission" date="2019-11" db="EMBL/GenBank/DDBJ databases">
        <title>Whole-genome sequence of a Rhodoblastus acidophilus DSM 142.</title>
        <authorList>
            <person name="Kyndt J.A."/>
            <person name="Meyer T.E."/>
        </authorList>
    </citation>
    <scope>NUCLEOTIDE SEQUENCE [LARGE SCALE GENOMIC DNA]</scope>
    <source>
        <strain evidence="1 2">DSM 142</strain>
    </source>
</reference>
<dbReference type="Proteomes" id="UP000439113">
    <property type="component" value="Unassembled WGS sequence"/>
</dbReference>
<protein>
    <submittedName>
        <fullName evidence="1">Uncharacterized protein</fullName>
    </submittedName>
</protein>
<sequence>MKQQLERALYELCYALAELEQARAANRWPQGAAQDFRIAEKGDSVIVLLRLSQWGLETALRALGEIDAAQARQPG</sequence>
<gene>
    <name evidence="1" type="ORF">GJ654_17490</name>
</gene>
<name>A0A6N8DQN2_RHOAC</name>
<evidence type="ECO:0000313" key="1">
    <source>
        <dbReference type="EMBL" id="MTV32779.1"/>
    </source>
</evidence>
<evidence type="ECO:0000313" key="2">
    <source>
        <dbReference type="Proteomes" id="UP000439113"/>
    </source>
</evidence>
<dbReference type="EMBL" id="WNKS01000021">
    <property type="protein sequence ID" value="MTV32779.1"/>
    <property type="molecule type" value="Genomic_DNA"/>
</dbReference>
<dbReference type="AlphaFoldDB" id="A0A6N8DQN2"/>
<accession>A0A6N8DQN2</accession>
<comment type="caution">
    <text evidence="1">The sequence shown here is derived from an EMBL/GenBank/DDBJ whole genome shotgun (WGS) entry which is preliminary data.</text>
</comment>
<proteinExistence type="predicted"/>
<organism evidence="1 2">
    <name type="scientific">Rhodoblastus acidophilus</name>
    <name type="common">Rhodopseudomonas acidophila</name>
    <dbReference type="NCBI Taxonomy" id="1074"/>
    <lineage>
        <taxon>Bacteria</taxon>
        <taxon>Pseudomonadati</taxon>
        <taxon>Pseudomonadota</taxon>
        <taxon>Alphaproteobacteria</taxon>
        <taxon>Hyphomicrobiales</taxon>
        <taxon>Rhodoblastaceae</taxon>
        <taxon>Rhodoblastus</taxon>
    </lineage>
</organism>
<dbReference type="RefSeq" id="WP_155447463.1">
    <property type="nucleotide sequence ID" value="NZ_JAOQNR010000019.1"/>
</dbReference>